<evidence type="ECO:0000313" key="1">
    <source>
        <dbReference type="EMBL" id="MBI1682327.1"/>
    </source>
</evidence>
<evidence type="ECO:0000313" key="2">
    <source>
        <dbReference type="Proteomes" id="UP000639859"/>
    </source>
</evidence>
<dbReference type="Proteomes" id="UP000639859">
    <property type="component" value="Unassembled WGS sequence"/>
</dbReference>
<gene>
    <name evidence="1" type="ORF">I4Q42_01450</name>
</gene>
<dbReference type="EMBL" id="JADWOX010000001">
    <property type="protein sequence ID" value="MBI1682327.1"/>
    <property type="molecule type" value="Genomic_DNA"/>
</dbReference>
<reference evidence="1 2" key="1">
    <citation type="submission" date="2020-11" db="EMBL/GenBank/DDBJ databases">
        <title>genome sequence of strain KACC 18849.</title>
        <authorList>
            <person name="Gao J."/>
            <person name="Zhang X."/>
        </authorList>
    </citation>
    <scope>NUCLEOTIDE SEQUENCE [LARGE SCALE GENOMIC DNA]</scope>
    <source>
        <strain evidence="1 2">KACC 18849</strain>
    </source>
</reference>
<accession>A0ABS0SUK9</accession>
<proteinExistence type="predicted"/>
<protein>
    <submittedName>
        <fullName evidence="1">Uncharacterized protein</fullName>
    </submittedName>
</protein>
<dbReference type="RefSeq" id="WP_198574283.1">
    <property type="nucleotide sequence ID" value="NZ_JADWOX010000001.1"/>
</dbReference>
<comment type="caution">
    <text evidence="1">The sequence shown here is derived from an EMBL/GenBank/DDBJ whole genome shotgun (WGS) entry which is preliminary data.</text>
</comment>
<keyword evidence="2" id="KW-1185">Reference proteome</keyword>
<organism evidence="1 2">
    <name type="scientific">Caulobacter hibisci</name>
    <dbReference type="NCBI Taxonomy" id="2035993"/>
    <lineage>
        <taxon>Bacteria</taxon>
        <taxon>Pseudomonadati</taxon>
        <taxon>Pseudomonadota</taxon>
        <taxon>Alphaproteobacteria</taxon>
        <taxon>Caulobacterales</taxon>
        <taxon>Caulobacteraceae</taxon>
        <taxon>Caulobacter</taxon>
    </lineage>
</organism>
<name>A0ABS0SUK9_9CAUL</name>
<sequence length="91" mass="9779">MAVAAFEDAWLEAAYPDEECGCPVEEWVCCGVSLQIHYEPDGSMEVFADTGDWDHTFALKASTMEAARSEAFAWARGLPCSDDITGGPANG</sequence>